<gene>
    <name evidence="4" type="ORF">TSUD_54420</name>
</gene>
<dbReference type="OrthoDB" id="288590at2759"/>
<evidence type="ECO:0000256" key="2">
    <source>
        <dbReference type="ARBA" id="ARBA00023004"/>
    </source>
</evidence>
<dbReference type="InterPro" id="IPR027443">
    <property type="entry name" value="IPNS-like_sf"/>
</dbReference>
<protein>
    <recommendedName>
        <fullName evidence="3">Non-haem dioxygenase N-terminal domain-containing protein</fullName>
    </recommendedName>
</protein>
<reference evidence="5" key="1">
    <citation type="journal article" date="2017" name="Front. Plant Sci.">
        <title>Climate Clever Clovers: New Paradigm to Reduce the Environmental Footprint of Ruminants by Breeding Low Methanogenic Forages Utilizing Haplotype Variation.</title>
        <authorList>
            <person name="Kaur P."/>
            <person name="Appels R."/>
            <person name="Bayer P.E."/>
            <person name="Keeble-Gagnere G."/>
            <person name="Wang J."/>
            <person name="Hirakawa H."/>
            <person name="Shirasawa K."/>
            <person name="Vercoe P."/>
            <person name="Stefanova K."/>
            <person name="Durmic Z."/>
            <person name="Nichols P."/>
            <person name="Revell C."/>
            <person name="Isobe S.N."/>
            <person name="Edwards D."/>
            <person name="Erskine W."/>
        </authorList>
    </citation>
    <scope>NUCLEOTIDE SEQUENCE [LARGE SCALE GENOMIC DNA]</scope>
    <source>
        <strain evidence="5">cv. Daliak</strain>
    </source>
</reference>
<dbReference type="AlphaFoldDB" id="A0A2Z6N1J3"/>
<dbReference type="EMBL" id="DF973726">
    <property type="protein sequence ID" value="GAU38694.1"/>
    <property type="molecule type" value="Genomic_DNA"/>
</dbReference>
<organism evidence="4 5">
    <name type="scientific">Trifolium subterraneum</name>
    <name type="common">Subterranean clover</name>
    <dbReference type="NCBI Taxonomy" id="3900"/>
    <lineage>
        <taxon>Eukaryota</taxon>
        <taxon>Viridiplantae</taxon>
        <taxon>Streptophyta</taxon>
        <taxon>Embryophyta</taxon>
        <taxon>Tracheophyta</taxon>
        <taxon>Spermatophyta</taxon>
        <taxon>Magnoliopsida</taxon>
        <taxon>eudicotyledons</taxon>
        <taxon>Gunneridae</taxon>
        <taxon>Pentapetalae</taxon>
        <taxon>rosids</taxon>
        <taxon>fabids</taxon>
        <taxon>Fabales</taxon>
        <taxon>Fabaceae</taxon>
        <taxon>Papilionoideae</taxon>
        <taxon>50 kb inversion clade</taxon>
        <taxon>NPAAA clade</taxon>
        <taxon>Hologalegina</taxon>
        <taxon>IRL clade</taxon>
        <taxon>Trifolieae</taxon>
        <taxon>Trifolium</taxon>
    </lineage>
</organism>
<evidence type="ECO:0000313" key="4">
    <source>
        <dbReference type="EMBL" id="GAU38694.1"/>
    </source>
</evidence>
<sequence length="92" mass="10344">MEEQKNPSGTSLLVPSVQELAKDKILTVPPRYIQSQHEELVISKDDSILEIPVIDMNNLISLESGSSELYKLHLACKDWGFFQHVLAEPPLT</sequence>
<name>A0A2Z6N1J3_TRISU</name>
<keyword evidence="2" id="KW-0408">Iron</keyword>
<dbReference type="Gene3D" id="2.60.120.330">
    <property type="entry name" value="B-lactam Antibiotic, Isopenicillin N Synthase, Chain"/>
    <property type="match status" value="1"/>
</dbReference>
<evidence type="ECO:0000259" key="3">
    <source>
        <dbReference type="Pfam" id="PF14226"/>
    </source>
</evidence>
<accession>A0A2Z6N1J3</accession>
<keyword evidence="1" id="KW-0479">Metal-binding</keyword>
<evidence type="ECO:0000256" key="1">
    <source>
        <dbReference type="ARBA" id="ARBA00022723"/>
    </source>
</evidence>
<proteinExistence type="predicted"/>
<dbReference type="SUPFAM" id="SSF51197">
    <property type="entry name" value="Clavaminate synthase-like"/>
    <property type="match status" value="1"/>
</dbReference>
<feature type="domain" description="Non-haem dioxygenase N-terminal" evidence="3">
    <location>
        <begin position="51"/>
        <end position="83"/>
    </location>
</feature>
<dbReference type="InterPro" id="IPR026992">
    <property type="entry name" value="DIOX_N"/>
</dbReference>
<dbReference type="GO" id="GO:0046872">
    <property type="term" value="F:metal ion binding"/>
    <property type="evidence" value="ECO:0007669"/>
    <property type="project" value="UniProtKB-KW"/>
</dbReference>
<evidence type="ECO:0000313" key="5">
    <source>
        <dbReference type="Proteomes" id="UP000242715"/>
    </source>
</evidence>
<dbReference type="Pfam" id="PF14226">
    <property type="entry name" value="DIOX_N"/>
    <property type="match status" value="1"/>
</dbReference>
<keyword evidence="5" id="KW-1185">Reference proteome</keyword>
<dbReference type="Proteomes" id="UP000242715">
    <property type="component" value="Unassembled WGS sequence"/>
</dbReference>